<evidence type="ECO:0000256" key="4">
    <source>
        <dbReference type="ARBA" id="ARBA00022833"/>
    </source>
</evidence>
<evidence type="ECO:0000256" key="5">
    <source>
        <dbReference type="PROSITE-ProRule" id="PRU00288"/>
    </source>
</evidence>
<feature type="region of interest" description="Disordered" evidence="6">
    <location>
        <begin position="548"/>
        <end position="572"/>
    </location>
</feature>
<keyword evidence="1" id="KW-0479">Metal-binding</keyword>
<dbReference type="FunFam" id="1.10.220.150:FF:000005">
    <property type="entry name" value="Arf-GAP domain and FG repeat-containing protein 1"/>
    <property type="match status" value="1"/>
</dbReference>
<dbReference type="OMA" id="FLRTHGN"/>
<dbReference type="InParanoid" id="A0A7R8UFA3"/>
<dbReference type="GO" id="GO:0016020">
    <property type="term" value="C:membrane"/>
    <property type="evidence" value="ECO:0007669"/>
    <property type="project" value="TreeGrafter"/>
</dbReference>
<feature type="compositionally biased region" description="Polar residues" evidence="6">
    <location>
        <begin position="486"/>
        <end position="498"/>
    </location>
</feature>
<sequence>MAVVRKKQDDKNLKTLRELVTSGGSGGNRQCFDCGQKGPTYVNMTIGSFVCTRCSGVLRGLTPPHRVKSISMATFTPEEIEFLKSHGNDVCAKTWLGLWDPKRIIHQDQRELMIDKYERKRYYLEPASPLKSLTNNAATKAPPTMNGNTVNGTSNGIHLNGNSNIHLNNNSSKQVAENNLKNIALAPPSTLHLSNNSINSSSSSTNSSRQQNRYNNFQNQFTPDENGFFDSTSSSANKLQNNNNVINGGNTNSNTSHLTNGGLNPLTNHLNNCQISNKNSLNVQNSDNSNFLSNKFTPDSEFVADFGSANIFNAVTSGAAVSANASNKSQANSLNGFKIHQNGTNGHNFSNGETTANAAAPTVNGNSNSSSISNANANFADFDHASIYNAAVYQPSIYENATINNNYTSSTSDLFANNLSYRSDLFSSTNNSSALSNNNNSTVQTTSNFFNDISGFNFTNYPPPLQQQQQHQQQQQQWNIWQQFQSPFSTPSPEQSRWSLPMSLNSTSNSLSSSATFTSNSSINSTPPADRYAALKDLDDQLRESKTSINGSAFNSPAPAAASPNPFTQSTPIAITGTATQQSHQIGNPFQTPSAANVFAASSQPGLFGGASSPPFTATQQSFLGYNNGYGGGGSNATTILPNGGALNNGCGGLAYVPQQMTTGSNAVITNIKNPFATVNSLSNSNNPFL</sequence>
<dbReference type="AlphaFoldDB" id="A0A7R8UFA3"/>
<dbReference type="GO" id="GO:0008270">
    <property type="term" value="F:zinc ion binding"/>
    <property type="evidence" value="ECO:0007669"/>
    <property type="project" value="UniProtKB-KW"/>
</dbReference>
<dbReference type="OrthoDB" id="6036at2759"/>
<dbReference type="PANTHER" id="PTHR46134:SF3">
    <property type="entry name" value="ARFGAP WITH FG REPEATS 1"/>
    <property type="match status" value="1"/>
</dbReference>
<keyword evidence="3 5" id="KW-0863">Zinc-finger</keyword>
<dbReference type="PANTHER" id="PTHR46134">
    <property type="entry name" value="DRONGO, ISOFORM F"/>
    <property type="match status" value="1"/>
</dbReference>
<dbReference type="EMBL" id="LR899009">
    <property type="protein sequence ID" value="CAD7079757.1"/>
    <property type="molecule type" value="Genomic_DNA"/>
</dbReference>
<dbReference type="InterPro" id="IPR037278">
    <property type="entry name" value="ARFGAP/RecO"/>
</dbReference>
<keyword evidence="4" id="KW-0862">Zinc</keyword>
<dbReference type="PRINTS" id="PR00405">
    <property type="entry name" value="REVINTRACTNG"/>
</dbReference>
<dbReference type="Pfam" id="PF01412">
    <property type="entry name" value="ArfGap"/>
    <property type="match status" value="1"/>
</dbReference>
<keyword evidence="9" id="KW-1185">Reference proteome</keyword>
<dbReference type="InterPro" id="IPR038508">
    <property type="entry name" value="ArfGAP_dom_sf"/>
</dbReference>
<dbReference type="CDD" id="cd08838">
    <property type="entry name" value="ArfGap_AGFG"/>
    <property type="match status" value="1"/>
</dbReference>
<dbReference type="PROSITE" id="PS50115">
    <property type="entry name" value="ARFGAP"/>
    <property type="match status" value="1"/>
</dbReference>
<dbReference type="SMART" id="SM00105">
    <property type="entry name" value="ArfGap"/>
    <property type="match status" value="1"/>
</dbReference>
<feature type="compositionally biased region" description="Low complexity" evidence="6">
    <location>
        <begin position="499"/>
        <end position="528"/>
    </location>
</feature>
<feature type="compositionally biased region" description="Low complexity" evidence="6">
    <location>
        <begin position="241"/>
        <end position="262"/>
    </location>
</feature>
<reference evidence="8 9" key="1">
    <citation type="submission" date="2020-11" db="EMBL/GenBank/DDBJ databases">
        <authorList>
            <person name="Wallbank WR R."/>
            <person name="Pardo Diaz C."/>
            <person name="Kozak K."/>
            <person name="Martin S."/>
            <person name="Jiggins C."/>
            <person name="Moest M."/>
            <person name="Warren A I."/>
            <person name="Generalovic N T."/>
            <person name="Byers J.R.P. K."/>
            <person name="Montejo-Kovacevich G."/>
            <person name="Yen C E."/>
        </authorList>
    </citation>
    <scope>NUCLEOTIDE SEQUENCE [LARGE SCALE GENOMIC DNA]</scope>
</reference>
<feature type="compositionally biased region" description="Polar residues" evidence="6">
    <location>
        <begin position="229"/>
        <end position="240"/>
    </location>
</feature>
<dbReference type="GO" id="GO:0005096">
    <property type="term" value="F:GTPase activator activity"/>
    <property type="evidence" value="ECO:0007669"/>
    <property type="project" value="InterPro"/>
</dbReference>
<dbReference type="SUPFAM" id="SSF57863">
    <property type="entry name" value="ArfGap/RecO-like zinc finger"/>
    <property type="match status" value="1"/>
</dbReference>
<dbReference type="FunCoup" id="A0A7R8UFA3">
    <property type="interactions" value="44"/>
</dbReference>
<feature type="compositionally biased region" description="Low complexity" evidence="6">
    <location>
        <begin position="552"/>
        <end position="567"/>
    </location>
</feature>
<evidence type="ECO:0000313" key="8">
    <source>
        <dbReference type="EMBL" id="CAD7079757.1"/>
    </source>
</evidence>
<evidence type="ECO:0000313" key="9">
    <source>
        <dbReference type="Proteomes" id="UP000594454"/>
    </source>
</evidence>
<keyword evidence="2" id="KW-0677">Repeat</keyword>
<evidence type="ECO:0000256" key="2">
    <source>
        <dbReference type="ARBA" id="ARBA00022737"/>
    </source>
</evidence>
<evidence type="ECO:0000256" key="1">
    <source>
        <dbReference type="ARBA" id="ARBA00022723"/>
    </source>
</evidence>
<name>A0A7R8UFA3_HERIL</name>
<evidence type="ECO:0000256" key="6">
    <source>
        <dbReference type="SAM" id="MobiDB-lite"/>
    </source>
</evidence>
<feature type="domain" description="Arf-GAP" evidence="7">
    <location>
        <begin position="10"/>
        <end position="131"/>
    </location>
</feature>
<gene>
    <name evidence="8" type="ORF">HERILL_LOCUS2957</name>
</gene>
<dbReference type="InterPro" id="IPR001164">
    <property type="entry name" value="ArfGAP_dom"/>
</dbReference>
<dbReference type="InterPro" id="IPR052248">
    <property type="entry name" value="Arf-GAP_FG-repeat_protein"/>
</dbReference>
<feature type="region of interest" description="Disordered" evidence="6">
    <location>
        <begin position="486"/>
        <end position="529"/>
    </location>
</feature>
<protein>
    <recommendedName>
        <fullName evidence="7">Arf-GAP domain-containing protein</fullName>
    </recommendedName>
</protein>
<feature type="region of interest" description="Disordered" evidence="6">
    <location>
        <begin position="217"/>
        <end position="263"/>
    </location>
</feature>
<organism evidence="8 9">
    <name type="scientific">Hermetia illucens</name>
    <name type="common">Black soldier fly</name>
    <dbReference type="NCBI Taxonomy" id="343691"/>
    <lineage>
        <taxon>Eukaryota</taxon>
        <taxon>Metazoa</taxon>
        <taxon>Ecdysozoa</taxon>
        <taxon>Arthropoda</taxon>
        <taxon>Hexapoda</taxon>
        <taxon>Insecta</taxon>
        <taxon>Pterygota</taxon>
        <taxon>Neoptera</taxon>
        <taxon>Endopterygota</taxon>
        <taxon>Diptera</taxon>
        <taxon>Brachycera</taxon>
        <taxon>Stratiomyomorpha</taxon>
        <taxon>Stratiomyidae</taxon>
        <taxon>Hermetiinae</taxon>
        <taxon>Hermetia</taxon>
    </lineage>
</organism>
<dbReference type="GO" id="GO:0005737">
    <property type="term" value="C:cytoplasm"/>
    <property type="evidence" value="ECO:0007669"/>
    <property type="project" value="TreeGrafter"/>
</dbReference>
<dbReference type="Gene3D" id="1.10.220.150">
    <property type="entry name" value="Arf GTPase activating protein"/>
    <property type="match status" value="1"/>
</dbReference>
<evidence type="ECO:0000259" key="7">
    <source>
        <dbReference type="PROSITE" id="PS50115"/>
    </source>
</evidence>
<evidence type="ECO:0000256" key="3">
    <source>
        <dbReference type="ARBA" id="ARBA00022771"/>
    </source>
</evidence>
<accession>A0A7R8UFA3</accession>
<proteinExistence type="predicted"/>
<dbReference type="Proteomes" id="UP000594454">
    <property type="component" value="Chromosome 1"/>
</dbReference>